<proteinExistence type="predicted"/>
<dbReference type="GO" id="GO:0005829">
    <property type="term" value="C:cytosol"/>
    <property type="evidence" value="ECO:0007669"/>
    <property type="project" value="TreeGrafter"/>
</dbReference>
<dbReference type="CDD" id="cd07516">
    <property type="entry name" value="HAD_Pase"/>
    <property type="match status" value="1"/>
</dbReference>
<evidence type="ECO:0000313" key="1">
    <source>
        <dbReference type="EMBL" id="RXI76594.1"/>
    </source>
</evidence>
<dbReference type="InterPro" id="IPR000150">
    <property type="entry name" value="Cof"/>
</dbReference>
<reference evidence="1 2" key="1">
    <citation type="submission" date="2018-08" db="EMBL/GenBank/DDBJ databases">
        <title>Lactobacillus suantsai sp. nov., isolated from traditional fermented suan-tsai in Taiwan.</title>
        <authorList>
            <person name="Huang C.-H."/>
        </authorList>
    </citation>
    <scope>NUCLEOTIDE SEQUENCE [LARGE SCALE GENOMIC DNA]</scope>
    <source>
        <strain evidence="1 2">BCRC 12945</strain>
    </source>
</reference>
<sequence length="273" mass="29691">MYQLVASDLDETLLRADGSVSAENVAAIKAVVARGVKFVPNTGRSFTSIQPLLEKFGLAGLADQYVVSYNGAAVVENQGNRVVLANAMPFAEAKRAFDVLASVPDTDVHIYTLDDLYIYRPRADDEAYLKTRGVAFHPLADRADFAQFKDMQIMKVIAMHPDAQVQQTLQTHIEATFDHQINCSLSSGIYVEVNHLGVDKGQATLALCRRLQIPIKNVIGLGDNVNDLAMLHTVGLPIAVANGVPAVKAVAKYVTTHDYESGVAEALHRFILD</sequence>
<comment type="caution">
    <text evidence="1">The sequence shown here is derived from an EMBL/GenBank/DDBJ whole genome shotgun (WGS) entry which is preliminary data.</text>
</comment>
<evidence type="ECO:0000313" key="2">
    <source>
        <dbReference type="Proteomes" id="UP000290602"/>
    </source>
</evidence>
<dbReference type="NCBIfam" id="TIGR01484">
    <property type="entry name" value="HAD-SF-IIB"/>
    <property type="match status" value="1"/>
</dbReference>
<dbReference type="OrthoDB" id="9790031at2"/>
<dbReference type="EMBL" id="QXIL01000028">
    <property type="protein sequence ID" value="RXI76594.1"/>
    <property type="molecule type" value="Genomic_DNA"/>
</dbReference>
<name>A0A4V1LF58_9LACO</name>
<dbReference type="AlphaFoldDB" id="A0A4V1LF58"/>
<dbReference type="NCBIfam" id="TIGR00099">
    <property type="entry name" value="Cof-subfamily"/>
    <property type="match status" value="1"/>
</dbReference>
<dbReference type="PANTHER" id="PTHR10000:SF8">
    <property type="entry name" value="HAD SUPERFAMILY HYDROLASE-LIKE, TYPE 3"/>
    <property type="match status" value="1"/>
</dbReference>
<dbReference type="InterPro" id="IPR006379">
    <property type="entry name" value="HAD-SF_hydro_IIB"/>
</dbReference>
<dbReference type="RefSeq" id="WP_129033232.1">
    <property type="nucleotide sequence ID" value="NZ_CP059603.1"/>
</dbReference>
<protein>
    <submittedName>
        <fullName evidence="1">HAD family phosphatase</fullName>
    </submittedName>
</protein>
<organism evidence="1 2">
    <name type="scientific">Levilactobacillus suantsaii</name>
    <dbReference type="NCBI Taxonomy" id="2292255"/>
    <lineage>
        <taxon>Bacteria</taxon>
        <taxon>Bacillati</taxon>
        <taxon>Bacillota</taxon>
        <taxon>Bacilli</taxon>
        <taxon>Lactobacillales</taxon>
        <taxon>Lactobacillaceae</taxon>
        <taxon>Levilactobacillus</taxon>
    </lineage>
</organism>
<dbReference type="SFLD" id="SFLDS00003">
    <property type="entry name" value="Haloacid_Dehalogenase"/>
    <property type="match status" value="1"/>
</dbReference>
<dbReference type="Pfam" id="PF08282">
    <property type="entry name" value="Hydrolase_3"/>
    <property type="match status" value="1"/>
</dbReference>
<dbReference type="Gene3D" id="3.40.50.1000">
    <property type="entry name" value="HAD superfamily/HAD-like"/>
    <property type="match status" value="1"/>
</dbReference>
<dbReference type="SUPFAM" id="SSF56784">
    <property type="entry name" value="HAD-like"/>
    <property type="match status" value="1"/>
</dbReference>
<gene>
    <name evidence="1" type="ORF">DXH47_10355</name>
</gene>
<dbReference type="InterPro" id="IPR036412">
    <property type="entry name" value="HAD-like_sf"/>
</dbReference>
<dbReference type="InterPro" id="IPR023214">
    <property type="entry name" value="HAD_sf"/>
</dbReference>
<dbReference type="GO" id="GO:0016791">
    <property type="term" value="F:phosphatase activity"/>
    <property type="evidence" value="ECO:0007669"/>
    <property type="project" value="TreeGrafter"/>
</dbReference>
<dbReference type="PANTHER" id="PTHR10000">
    <property type="entry name" value="PHOSPHOSERINE PHOSPHATASE"/>
    <property type="match status" value="1"/>
</dbReference>
<dbReference type="Gene3D" id="3.30.1240.10">
    <property type="match status" value="1"/>
</dbReference>
<keyword evidence="2" id="KW-1185">Reference proteome</keyword>
<dbReference type="Proteomes" id="UP000290602">
    <property type="component" value="Unassembled WGS sequence"/>
</dbReference>
<dbReference type="GO" id="GO:0000287">
    <property type="term" value="F:magnesium ion binding"/>
    <property type="evidence" value="ECO:0007669"/>
    <property type="project" value="TreeGrafter"/>
</dbReference>
<dbReference type="SFLD" id="SFLDG01140">
    <property type="entry name" value="C2.B:_Phosphomannomutase_and_P"/>
    <property type="match status" value="1"/>
</dbReference>
<accession>A0A4V1LF58</accession>